<dbReference type="PANTHER" id="PTHR33990:SF1">
    <property type="entry name" value="PROTEIN YJDN"/>
    <property type="match status" value="1"/>
</dbReference>
<feature type="domain" description="PhnB-like" evidence="1">
    <location>
        <begin position="10"/>
        <end position="140"/>
    </location>
</feature>
<dbReference type="SUPFAM" id="SSF54593">
    <property type="entry name" value="Glyoxalase/Bleomycin resistance protein/Dihydroxybiphenyl dioxygenase"/>
    <property type="match status" value="1"/>
</dbReference>
<organism evidence="2 3">
    <name type="scientific">Isobaculum melis</name>
    <dbReference type="NCBI Taxonomy" id="142588"/>
    <lineage>
        <taxon>Bacteria</taxon>
        <taxon>Bacillati</taxon>
        <taxon>Bacillota</taxon>
        <taxon>Bacilli</taxon>
        <taxon>Lactobacillales</taxon>
        <taxon>Carnobacteriaceae</taxon>
        <taxon>Isobaculum</taxon>
    </lineage>
</organism>
<keyword evidence="3" id="KW-1185">Reference proteome</keyword>
<reference evidence="2 3" key="1">
    <citation type="submission" date="2016-10" db="EMBL/GenBank/DDBJ databases">
        <authorList>
            <person name="de Groot N.N."/>
        </authorList>
    </citation>
    <scope>NUCLEOTIDE SEQUENCE [LARGE SCALE GENOMIC DNA]</scope>
    <source>
        <strain evidence="2 3">DSM 13760</strain>
    </source>
</reference>
<evidence type="ECO:0000313" key="3">
    <source>
        <dbReference type="Proteomes" id="UP000198948"/>
    </source>
</evidence>
<protein>
    <submittedName>
        <fullName evidence="2">PhnB protein</fullName>
    </submittedName>
</protein>
<dbReference type="Proteomes" id="UP000198948">
    <property type="component" value="Unassembled WGS sequence"/>
</dbReference>
<dbReference type="InterPro" id="IPR028973">
    <property type="entry name" value="PhnB-like"/>
</dbReference>
<dbReference type="InterPro" id="IPR029068">
    <property type="entry name" value="Glyas_Bleomycin-R_OHBP_Dase"/>
</dbReference>
<dbReference type="Gene3D" id="3.10.180.10">
    <property type="entry name" value="2,3-Dihydroxybiphenyl 1,2-Dioxygenase, domain 1"/>
    <property type="match status" value="1"/>
</dbReference>
<accession>A0A1H9UHG6</accession>
<evidence type="ECO:0000313" key="2">
    <source>
        <dbReference type="EMBL" id="SES08886.1"/>
    </source>
</evidence>
<name>A0A1H9UHG6_9LACT</name>
<dbReference type="AlphaFoldDB" id="A0A1H9UHG6"/>
<dbReference type="STRING" id="142588.SAMN04488559_1316"/>
<dbReference type="CDD" id="cd06588">
    <property type="entry name" value="PhnB_like"/>
    <property type="match status" value="1"/>
</dbReference>
<sequence>MGEILVPLAVYLNFRNESKEAIAFYEKVFETTCTGLMTYGDMPSDGKLPMDDATKQLVLNANLEVEGTAIMFSDIPEGMGVSYQPGDNITLVIDTTDEVKLTRQFNALAKEGKIIMPLEKTFWSDKYGHVIDKFGIGWQFSLK</sequence>
<evidence type="ECO:0000259" key="1">
    <source>
        <dbReference type="Pfam" id="PF06983"/>
    </source>
</evidence>
<dbReference type="RefSeq" id="WP_218139672.1">
    <property type="nucleotide sequence ID" value="NZ_FOHA01000031.1"/>
</dbReference>
<dbReference type="EMBL" id="FOHA01000031">
    <property type="protein sequence ID" value="SES08886.1"/>
    <property type="molecule type" value="Genomic_DNA"/>
</dbReference>
<dbReference type="PANTHER" id="PTHR33990">
    <property type="entry name" value="PROTEIN YJDN-RELATED"/>
    <property type="match status" value="1"/>
</dbReference>
<dbReference type="Pfam" id="PF06983">
    <property type="entry name" value="3-dmu-9_3-mt"/>
    <property type="match status" value="1"/>
</dbReference>
<gene>
    <name evidence="2" type="ORF">SAMN04488559_1316</name>
</gene>
<proteinExistence type="predicted"/>